<protein>
    <submittedName>
        <fullName evidence="1">Uncharacterized protein</fullName>
    </submittedName>
</protein>
<reference evidence="1" key="1">
    <citation type="submission" date="2020-04" db="EMBL/GenBank/DDBJ databases">
        <title>Draft genome resource of the tomato pathogen Pseudocercospora fuligena.</title>
        <authorList>
            <person name="Zaccaron A."/>
        </authorList>
    </citation>
    <scope>NUCLEOTIDE SEQUENCE</scope>
    <source>
        <strain evidence="1">PF001</strain>
    </source>
</reference>
<comment type="caution">
    <text evidence="1">The sequence shown here is derived from an EMBL/GenBank/DDBJ whole genome shotgun (WGS) entry which is preliminary data.</text>
</comment>
<dbReference type="AlphaFoldDB" id="A0A8H6RC57"/>
<dbReference type="OrthoDB" id="3800738at2759"/>
<accession>A0A8H6RC57</accession>
<evidence type="ECO:0000313" key="1">
    <source>
        <dbReference type="EMBL" id="KAF7187862.1"/>
    </source>
</evidence>
<name>A0A8H6RC57_9PEZI</name>
<proteinExistence type="predicted"/>
<dbReference type="EMBL" id="JABCIY010000219">
    <property type="protein sequence ID" value="KAF7187862.1"/>
    <property type="molecule type" value="Genomic_DNA"/>
</dbReference>
<gene>
    <name evidence="1" type="ORF">HII31_10762</name>
</gene>
<feature type="non-terminal residue" evidence="1">
    <location>
        <position position="1"/>
    </location>
</feature>
<evidence type="ECO:0000313" key="2">
    <source>
        <dbReference type="Proteomes" id="UP000660729"/>
    </source>
</evidence>
<dbReference type="Proteomes" id="UP000660729">
    <property type="component" value="Unassembled WGS sequence"/>
</dbReference>
<sequence>TLLKRTLYLAPTQPTSFWSMKKVRVSGPDHDGDYPWARLTKNVPGYEPDPGHDGKIYVGAKFNPLFLTSSNKFVDLQDVWQCWCPTCITRRLRDPNIAFTLCDPRIGSLKSARNMLLTQPPCYQLDLVVEDQNSEQWSAKQSLVICNTGGIKVGDLLSGTRRLVRKKDSTLNLVFDDMFFPTMEEEIAGVVWND</sequence>
<keyword evidence="2" id="KW-1185">Reference proteome</keyword>
<organism evidence="1 2">
    <name type="scientific">Pseudocercospora fuligena</name>
    <dbReference type="NCBI Taxonomy" id="685502"/>
    <lineage>
        <taxon>Eukaryota</taxon>
        <taxon>Fungi</taxon>
        <taxon>Dikarya</taxon>
        <taxon>Ascomycota</taxon>
        <taxon>Pezizomycotina</taxon>
        <taxon>Dothideomycetes</taxon>
        <taxon>Dothideomycetidae</taxon>
        <taxon>Mycosphaerellales</taxon>
        <taxon>Mycosphaerellaceae</taxon>
        <taxon>Pseudocercospora</taxon>
    </lineage>
</organism>